<comment type="subcellular location">
    <subcellularLocation>
        <location evidence="1">Nucleus</location>
    </subcellularLocation>
</comment>
<dbReference type="Gene3D" id="2.60.40.3960">
    <property type="entry name" value="Velvet domain"/>
    <property type="match status" value="1"/>
</dbReference>
<dbReference type="AlphaFoldDB" id="A0A367KQ18"/>
<keyword evidence="2" id="KW-0805">Transcription regulation</keyword>
<dbReference type="Pfam" id="PF11754">
    <property type="entry name" value="Velvet"/>
    <property type="match status" value="1"/>
</dbReference>
<sequence>MNRQEIPPPLKLLRPSQSSVRYSLKVVQNPLRARCCGFGQKDRRPIDPPPIVQLCAKNEYGLDINLKPEDSILFLAQCELYDADMKENRTMVVKPSSLSKNTNKKPEIMRNLIGSSVSNAYHLYNDQGKPGTYFVFHDLSVRTEGIFRLKFVFVNLAAGEPLTMSTYVQEEVFSACFTVYPVKK</sequence>
<accession>A0A367KQ18</accession>
<comment type="caution">
    <text evidence="6">The sequence shown here is derived from an EMBL/GenBank/DDBJ whole genome shotgun (WGS) entry which is preliminary data.</text>
</comment>
<evidence type="ECO:0000313" key="7">
    <source>
        <dbReference type="Proteomes" id="UP000253551"/>
    </source>
</evidence>
<dbReference type="EMBL" id="PJQM01000719">
    <property type="protein sequence ID" value="RCI04314.1"/>
    <property type="molecule type" value="Genomic_DNA"/>
</dbReference>
<evidence type="ECO:0000256" key="1">
    <source>
        <dbReference type="ARBA" id="ARBA00004123"/>
    </source>
</evidence>
<keyword evidence="3" id="KW-0804">Transcription</keyword>
<keyword evidence="4" id="KW-0539">Nucleus</keyword>
<reference evidence="6 7" key="1">
    <citation type="journal article" date="2018" name="G3 (Bethesda)">
        <title>Phylogenetic and Phylogenomic Definition of Rhizopus Species.</title>
        <authorList>
            <person name="Gryganskyi A.P."/>
            <person name="Golan J."/>
            <person name="Dolatabadi S."/>
            <person name="Mondo S."/>
            <person name="Robb S."/>
            <person name="Idnurm A."/>
            <person name="Muszewska A."/>
            <person name="Steczkiewicz K."/>
            <person name="Masonjones S."/>
            <person name="Liao H.L."/>
            <person name="Gajdeczka M.T."/>
            <person name="Anike F."/>
            <person name="Vuek A."/>
            <person name="Anishchenko I.M."/>
            <person name="Voigt K."/>
            <person name="de Hoog G.S."/>
            <person name="Smith M.E."/>
            <person name="Heitman J."/>
            <person name="Vilgalys R."/>
            <person name="Stajich J.E."/>
        </authorList>
    </citation>
    <scope>NUCLEOTIDE SEQUENCE [LARGE SCALE GENOMIC DNA]</scope>
    <source>
        <strain evidence="6 7">LSU 92-RS-03</strain>
    </source>
</reference>
<keyword evidence="7" id="KW-1185">Reference proteome</keyword>
<evidence type="ECO:0000259" key="5">
    <source>
        <dbReference type="PROSITE" id="PS51821"/>
    </source>
</evidence>
<dbReference type="GO" id="GO:0005634">
    <property type="term" value="C:nucleus"/>
    <property type="evidence" value="ECO:0007669"/>
    <property type="project" value="UniProtKB-SubCell"/>
</dbReference>
<dbReference type="InterPro" id="IPR038491">
    <property type="entry name" value="Velvet_dom_sf"/>
</dbReference>
<dbReference type="InterPro" id="IPR021740">
    <property type="entry name" value="Velvet"/>
</dbReference>
<dbReference type="OrthoDB" id="3056235at2759"/>
<dbReference type="Proteomes" id="UP000253551">
    <property type="component" value="Unassembled WGS sequence"/>
</dbReference>
<organism evidence="6 7">
    <name type="scientific">Rhizopus stolonifer</name>
    <name type="common">Rhizopus nigricans</name>
    <dbReference type="NCBI Taxonomy" id="4846"/>
    <lineage>
        <taxon>Eukaryota</taxon>
        <taxon>Fungi</taxon>
        <taxon>Fungi incertae sedis</taxon>
        <taxon>Mucoromycota</taxon>
        <taxon>Mucoromycotina</taxon>
        <taxon>Mucoromycetes</taxon>
        <taxon>Mucorales</taxon>
        <taxon>Mucorineae</taxon>
        <taxon>Rhizopodaceae</taxon>
        <taxon>Rhizopus</taxon>
    </lineage>
</organism>
<dbReference type="PANTHER" id="PTHR33572:SF3">
    <property type="entry name" value="VELVET COMPLEX SUBUNIT B"/>
    <property type="match status" value="1"/>
</dbReference>
<proteinExistence type="predicted"/>
<name>A0A367KQ18_RHIST</name>
<feature type="non-terminal residue" evidence="6">
    <location>
        <position position="184"/>
    </location>
</feature>
<dbReference type="PANTHER" id="PTHR33572">
    <property type="entry name" value="SPORE DEVELOPMENT REGULATOR VOSA"/>
    <property type="match status" value="1"/>
</dbReference>
<dbReference type="STRING" id="4846.A0A367KQ18"/>
<protein>
    <recommendedName>
        <fullName evidence="5">Velvet domain-containing protein</fullName>
    </recommendedName>
</protein>
<evidence type="ECO:0000313" key="6">
    <source>
        <dbReference type="EMBL" id="RCI04314.1"/>
    </source>
</evidence>
<evidence type="ECO:0000256" key="4">
    <source>
        <dbReference type="ARBA" id="ARBA00023242"/>
    </source>
</evidence>
<gene>
    <name evidence="6" type="ORF">CU098_012481</name>
</gene>
<dbReference type="InterPro" id="IPR037525">
    <property type="entry name" value="Velvet_dom"/>
</dbReference>
<dbReference type="PROSITE" id="PS51821">
    <property type="entry name" value="VELVET"/>
    <property type="match status" value="1"/>
</dbReference>
<evidence type="ECO:0000256" key="3">
    <source>
        <dbReference type="ARBA" id="ARBA00023163"/>
    </source>
</evidence>
<feature type="domain" description="Velvet" evidence="5">
    <location>
        <begin position="17"/>
        <end position="184"/>
    </location>
</feature>
<evidence type="ECO:0000256" key="2">
    <source>
        <dbReference type="ARBA" id="ARBA00023015"/>
    </source>
</evidence>